<name>A0A4R3KCY3_9FIRM</name>
<reference evidence="9 10" key="1">
    <citation type="submission" date="2019-03" db="EMBL/GenBank/DDBJ databases">
        <title>Genomic Encyclopedia of Type Strains, Phase IV (KMG-IV): sequencing the most valuable type-strain genomes for metagenomic binning, comparative biology and taxonomic classification.</title>
        <authorList>
            <person name="Goeker M."/>
        </authorList>
    </citation>
    <scope>NUCLEOTIDE SEQUENCE [LARGE SCALE GENOMIC DNA]</scope>
    <source>
        <strain evidence="9 10">DSM 20467</strain>
    </source>
</reference>
<dbReference type="RefSeq" id="WP_132548037.1">
    <property type="nucleotide sequence ID" value="NZ_SMAA01000004.1"/>
</dbReference>
<organism evidence="9 10">
    <name type="scientific">Pectinatus cerevisiiphilus</name>
    <dbReference type="NCBI Taxonomy" id="86956"/>
    <lineage>
        <taxon>Bacteria</taxon>
        <taxon>Bacillati</taxon>
        <taxon>Bacillota</taxon>
        <taxon>Negativicutes</taxon>
        <taxon>Selenomonadales</taxon>
        <taxon>Selenomonadaceae</taxon>
        <taxon>Pectinatus</taxon>
    </lineage>
</organism>
<evidence type="ECO:0000256" key="1">
    <source>
        <dbReference type="ARBA" id="ARBA00009677"/>
    </source>
</evidence>
<keyword evidence="10" id="KW-1185">Reference proteome</keyword>
<feature type="domain" description="Flagellar basal-body/hook protein C-terminal" evidence="7">
    <location>
        <begin position="218"/>
        <end position="262"/>
    </location>
</feature>
<keyword evidence="9" id="KW-0969">Cilium</keyword>
<evidence type="ECO:0000256" key="4">
    <source>
        <dbReference type="NCBIfam" id="TIGR02488"/>
    </source>
</evidence>
<dbReference type="GO" id="GO:0009426">
    <property type="term" value="C:bacterial-type flagellum basal body, distal rod"/>
    <property type="evidence" value="ECO:0007669"/>
    <property type="project" value="UniProtKB-UniRule"/>
</dbReference>
<dbReference type="OrthoDB" id="9804559at2"/>
<gene>
    <name evidence="9" type="ORF">EDC37_104113</name>
</gene>
<dbReference type="PROSITE" id="PS00588">
    <property type="entry name" value="FLAGELLA_BB_ROD"/>
    <property type="match status" value="1"/>
</dbReference>
<evidence type="ECO:0000256" key="3">
    <source>
        <dbReference type="ARBA" id="ARBA00025933"/>
    </source>
</evidence>
<evidence type="ECO:0000259" key="6">
    <source>
        <dbReference type="Pfam" id="PF00460"/>
    </source>
</evidence>
<dbReference type="InterPro" id="IPR020013">
    <property type="entry name" value="Flagellar_FlgE/F/G"/>
</dbReference>
<evidence type="ECO:0000256" key="5">
    <source>
        <dbReference type="RuleBase" id="RU362116"/>
    </source>
</evidence>
<dbReference type="NCBIfam" id="TIGR02488">
    <property type="entry name" value="flgG_G_neg"/>
    <property type="match status" value="1"/>
</dbReference>
<feature type="domain" description="Flagellar hook protein FlgE/F/G-like D1" evidence="8">
    <location>
        <begin position="97"/>
        <end position="161"/>
    </location>
</feature>
<evidence type="ECO:0000256" key="2">
    <source>
        <dbReference type="ARBA" id="ARBA00017948"/>
    </source>
</evidence>
<dbReference type="Pfam" id="PF06429">
    <property type="entry name" value="Flg_bbr_C"/>
    <property type="match status" value="1"/>
</dbReference>
<dbReference type="PANTHER" id="PTHR30435:SF19">
    <property type="entry name" value="FLAGELLAR BASAL-BODY ROD PROTEIN FLGG"/>
    <property type="match status" value="1"/>
</dbReference>
<feature type="domain" description="Flagellar basal body rod protein N-terminal" evidence="6">
    <location>
        <begin position="7"/>
        <end position="35"/>
    </location>
</feature>
<sequence length="264" mass="28156">MMRALWTAATGMTTQQQNMDVISNNLANVNTTGYKKQRAEFQDLIYQTLRQPGATSGPDTIYPAAMQAGHGARLSATNRIFTQGSYQATGNPTDMVIDGDGFFQVTMPDGTIGYTRDGSFKLDETRRLVTSDGYPLEPEITIPEDAPADSITIGSDGTVSATPAGQDTPEEVGQITLARFVNPAGLSAQGKNIFYQTNASGDAIVGNPGEDGAGTITQGYLEMSNVQVADEMVNMIVAQRAYESNSKAITTCDSMLEIANGLKR</sequence>
<evidence type="ECO:0000313" key="9">
    <source>
        <dbReference type="EMBL" id="TCS80511.1"/>
    </source>
</evidence>
<dbReference type="Pfam" id="PF22692">
    <property type="entry name" value="LlgE_F_G_D1"/>
    <property type="match status" value="1"/>
</dbReference>
<comment type="similarity">
    <text evidence="1 5">Belongs to the flagella basal body rod proteins family.</text>
</comment>
<comment type="caution">
    <text evidence="9">The sequence shown here is derived from an EMBL/GenBank/DDBJ whole genome shotgun (WGS) entry which is preliminary data.</text>
</comment>
<dbReference type="PANTHER" id="PTHR30435">
    <property type="entry name" value="FLAGELLAR PROTEIN"/>
    <property type="match status" value="1"/>
</dbReference>
<accession>A0A4R3KCY3</accession>
<evidence type="ECO:0000259" key="8">
    <source>
        <dbReference type="Pfam" id="PF22692"/>
    </source>
</evidence>
<protein>
    <recommendedName>
        <fullName evidence="2 4">Flagellar basal-body rod protein FlgG</fullName>
    </recommendedName>
</protein>
<dbReference type="InterPro" id="IPR010930">
    <property type="entry name" value="Flg_bb/hook_C_dom"/>
</dbReference>
<proteinExistence type="inferred from homology"/>
<dbReference type="SUPFAM" id="SSF117143">
    <property type="entry name" value="Flagellar hook protein flgE"/>
    <property type="match status" value="1"/>
</dbReference>
<dbReference type="InterPro" id="IPR001444">
    <property type="entry name" value="Flag_bb_rod_N"/>
</dbReference>
<dbReference type="AlphaFoldDB" id="A0A4R3KCY3"/>
<comment type="subcellular location">
    <subcellularLocation>
        <location evidence="5">Bacterial flagellum basal body</location>
    </subcellularLocation>
</comment>
<dbReference type="Pfam" id="PF00460">
    <property type="entry name" value="Flg_bb_rod"/>
    <property type="match status" value="1"/>
</dbReference>
<keyword evidence="9" id="KW-0966">Cell projection</keyword>
<dbReference type="Proteomes" id="UP000295188">
    <property type="component" value="Unassembled WGS sequence"/>
</dbReference>
<dbReference type="GO" id="GO:0071978">
    <property type="term" value="P:bacterial-type flagellum-dependent swarming motility"/>
    <property type="evidence" value="ECO:0007669"/>
    <property type="project" value="TreeGrafter"/>
</dbReference>
<keyword evidence="5" id="KW-0975">Bacterial flagellum</keyword>
<dbReference type="InterPro" id="IPR012834">
    <property type="entry name" value="FlgG_G_neg"/>
</dbReference>
<comment type="subunit">
    <text evidence="3">The basal body constitutes a major portion of the flagellar organelle and consists of four rings (L,P,S, and M) mounted on a central rod. The rod consists of about 26 subunits of FlgG in the distal portion, and FlgB, FlgC and FlgF are thought to build up the proximal portion of the rod with about 6 subunits each.</text>
</comment>
<dbReference type="InterPro" id="IPR019776">
    <property type="entry name" value="Flagellar_basal_body_rod_CS"/>
</dbReference>
<evidence type="ECO:0000313" key="10">
    <source>
        <dbReference type="Proteomes" id="UP000295188"/>
    </source>
</evidence>
<dbReference type="EMBL" id="SMAA01000004">
    <property type="protein sequence ID" value="TCS80511.1"/>
    <property type="molecule type" value="Genomic_DNA"/>
</dbReference>
<keyword evidence="9" id="KW-0282">Flagellum</keyword>
<dbReference type="NCBIfam" id="TIGR03506">
    <property type="entry name" value="FlgEFG_subfam"/>
    <property type="match status" value="2"/>
</dbReference>
<dbReference type="InterPro" id="IPR037925">
    <property type="entry name" value="FlgE/F/G-like"/>
</dbReference>
<dbReference type="InterPro" id="IPR053967">
    <property type="entry name" value="LlgE_F_G-like_D1"/>
</dbReference>
<evidence type="ECO:0000259" key="7">
    <source>
        <dbReference type="Pfam" id="PF06429"/>
    </source>
</evidence>